<dbReference type="Proteomes" id="UP000886860">
    <property type="component" value="Unassembled WGS sequence"/>
</dbReference>
<reference evidence="2" key="1">
    <citation type="submission" date="2020-10" db="EMBL/GenBank/DDBJ databases">
        <authorList>
            <person name="Gilroy R."/>
        </authorList>
    </citation>
    <scope>NUCLEOTIDE SEQUENCE</scope>
    <source>
        <strain evidence="2">CHK123-3438</strain>
    </source>
</reference>
<dbReference type="InterPro" id="IPR029044">
    <property type="entry name" value="Nucleotide-diphossugar_trans"/>
</dbReference>
<protein>
    <submittedName>
        <fullName evidence="2">Glycosyltransferase</fullName>
    </submittedName>
</protein>
<dbReference type="Gene3D" id="3.90.550.10">
    <property type="entry name" value="Spore Coat Polysaccharide Biosynthesis Protein SpsA, Chain A"/>
    <property type="match status" value="1"/>
</dbReference>
<feature type="domain" description="Glycosyltransferase 2-like" evidence="1">
    <location>
        <begin position="11"/>
        <end position="182"/>
    </location>
</feature>
<organism evidence="2 3">
    <name type="scientific">Candidatus Caccovicinus merdipullorum</name>
    <dbReference type="NCBI Taxonomy" id="2840724"/>
    <lineage>
        <taxon>Bacteria</taxon>
        <taxon>Bacillati</taxon>
        <taxon>Bacillota</taxon>
        <taxon>Clostridia</taxon>
        <taxon>Eubacteriales</taxon>
        <taxon>Candidatus Caccovicinus</taxon>
    </lineage>
</organism>
<sequence>MEREKRRTVDVVIPTYKPGRKFGKLLTMLDKQTYPVNRILVINTEEQYWDREWEKQHPKLTVRHIRKEVFDHGATRHMAVTLSDADIFLCMTDDAVPYDSHLVERLTEGFSLCGPDGEVPAMVYARQLPDADCGAAERYTRAFNYPAESRIKTKADIPVLGIKTYFGSNVCCAYDRAIYDRLGGFIRHTIFNEDMIYAGGAIQKGYAVVYQAKARVVHSHNYGCMQQFHRNFDLAVSQADHPEIFRGLPSEGEGIRLVKQTAAYLVKSGRPWLLPGLIVKSGFKYMGYLAGRHYRRLPKKLVLWCSTSRNYWKEEGV</sequence>
<reference evidence="2" key="2">
    <citation type="journal article" date="2021" name="PeerJ">
        <title>Extensive microbial diversity within the chicken gut microbiome revealed by metagenomics and culture.</title>
        <authorList>
            <person name="Gilroy R."/>
            <person name="Ravi A."/>
            <person name="Getino M."/>
            <person name="Pursley I."/>
            <person name="Horton D.L."/>
            <person name="Alikhan N.F."/>
            <person name="Baker D."/>
            <person name="Gharbi K."/>
            <person name="Hall N."/>
            <person name="Watson M."/>
            <person name="Adriaenssens E.M."/>
            <person name="Foster-Nyarko E."/>
            <person name="Jarju S."/>
            <person name="Secka A."/>
            <person name="Antonio M."/>
            <person name="Oren A."/>
            <person name="Chaudhuri R.R."/>
            <person name="La Ragione R."/>
            <person name="Hildebrand F."/>
            <person name="Pallen M.J."/>
        </authorList>
    </citation>
    <scope>NUCLEOTIDE SEQUENCE</scope>
    <source>
        <strain evidence="2">CHK123-3438</strain>
    </source>
</reference>
<gene>
    <name evidence="2" type="ORF">IAB60_01775</name>
</gene>
<dbReference type="InterPro" id="IPR001173">
    <property type="entry name" value="Glyco_trans_2-like"/>
</dbReference>
<name>A0A9D1GIK0_9FIRM</name>
<proteinExistence type="predicted"/>
<dbReference type="Pfam" id="PF00535">
    <property type="entry name" value="Glycos_transf_2"/>
    <property type="match status" value="1"/>
</dbReference>
<evidence type="ECO:0000313" key="2">
    <source>
        <dbReference type="EMBL" id="HIT40819.1"/>
    </source>
</evidence>
<dbReference type="EMBL" id="DVKS01000033">
    <property type="protein sequence ID" value="HIT40819.1"/>
    <property type="molecule type" value="Genomic_DNA"/>
</dbReference>
<dbReference type="AlphaFoldDB" id="A0A9D1GIK0"/>
<accession>A0A9D1GIK0</accession>
<comment type="caution">
    <text evidence="2">The sequence shown here is derived from an EMBL/GenBank/DDBJ whole genome shotgun (WGS) entry which is preliminary data.</text>
</comment>
<dbReference type="SUPFAM" id="SSF53448">
    <property type="entry name" value="Nucleotide-diphospho-sugar transferases"/>
    <property type="match status" value="1"/>
</dbReference>
<dbReference type="CDD" id="cd00761">
    <property type="entry name" value="Glyco_tranf_GTA_type"/>
    <property type="match status" value="1"/>
</dbReference>
<evidence type="ECO:0000313" key="3">
    <source>
        <dbReference type="Proteomes" id="UP000886860"/>
    </source>
</evidence>
<evidence type="ECO:0000259" key="1">
    <source>
        <dbReference type="Pfam" id="PF00535"/>
    </source>
</evidence>